<dbReference type="OrthoDB" id="3691767at2"/>
<dbReference type="AlphaFoldDB" id="A0A2I1P905"/>
<sequence length="217" mass="23626">MPDAHPVAPTPQATTPAAQVLLLTGPSGTGKTRLARRLGATHGWPVVPLDDYYHPHDAPDLPLRPDGLVDWDHVGTWDHAAALAGLEQLAHTGATQVPDYDISTSSVQGHRTVTRGSAPLVVAEGIFAAHLVAPLRERGLLADAWCITSGPWTTFVRRLVRDLAEHRKPPAVLWERGNRLRRTEPRFVAHQRRLGARVLSPAAGERAATDRWGAPRQ</sequence>
<name>A0A2I1P905_9MICO</name>
<keyword evidence="1" id="KW-0547">Nucleotide-binding</keyword>
<keyword evidence="2" id="KW-1185">Reference proteome</keyword>
<dbReference type="InterPro" id="IPR027417">
    <property type="entry name" value="P-loop_NTPase"/>
</dbReference>
<dbReference type="Proteomes" id="UP000234206">
    <property type="component" value="Unassembled WGS sequence"/>
</dbReference>
<organism evidence="1 2">
    <name type="scientific">Kytococcus schroeteri</name>
    <dbReference type="NCBI Taxonomy" id="138300"/>
    <lineage>
        <taxon>Bacteria</taxon>
        <taxon>Bacillati</taxon>
        <taxon>Actinomycetota</taxon>
        <taxon>Actinomycetes</taxon>
        <taxon>Micrococcales</taxon>
        <taxon>Kytococcaceae</taxon>
        <taxon>Kytococcus</taxon>
    </lineage>
</organism>
<evidence type="ECO:0000313" key="2">
    <source>
        <dbReference type="Proteomes" id="UP000234206"/>
    </source>
</evidence>
<protein>
    <submittedName>
        <fullName evidence="1">ATP-binding protein</fullName>
    </submittedName>
</protein>
<keyword evidence="1" id="KW-0067">ATP-binding</keyword>
<dbReference type="RefSeq" id="WP_101849937.1">
    <property type="nucleotide sequence ID" value="NZ_PKIZ01000018.1"/>
</dbReference>
<dbReference type="SUPFAM" id="SSF52540">
    <property type="entry name" value="P-loop containing nucleoside triphosphate hydrolases"/>
    <property type="match status" value="1"/>
</dbReference>
<dbReference type="Gene3D" id="3.40.50.300">
    <property type="entry name" value="P-loop containing nucleotide triphosphate hydrolases"/>
    <property type="match status" value="1"/>
</dbReference>
<comment type="caution">
    <text evidence="1">The sequence shown here is derived from an EMBL/GenBank/DDBJ whole genome shotgun (WGS) entry which is preliminary data.</text>
</comment>
<dbReference type="PANTHER" id="PTHR10285">
    <property type="entry name" value="URIDINE KINASE"/>
    <property type="match status" value="1"/>
</dbReference>
<dbReference type="EMBL" id="PKIZ01000018">
    <property type="protein sequence ID" value="PKZ41116.1"/>
    <property type="molecule type" value="Genomic_DNA"/>
</dbReference>
<proteinExistence type="predicted"/>
<evidence type="ECO:0000313" key="1">
    <source>
        <dbReference type="EMBL" id="PKZ41116.1"/>
    </source>
</evidence>
<accession>A0A2I1P905</accession>
<gene>
    <name evidence="1" type="ORF">CYJ76_09270</name>
</gene>
<reference evidence="1 2" key="1">
    <citation type="submission" date="2017-12" db="EMBL/GenBank/DDBJ databases">
        <title>Phylogenetic diversity of female urinary microbiome.</title>
        <authorList>
            <person name="Thomas-White K."/>
            <person name="Wolfe A.J."/>
        </authorList>
    </citation>
    <scope>NUCLEOTIDE SEQUENCE [LARGE SCALE GENOMIC DNA]</scope>
    <source>
        <strain evidence="1 2">UMB1298</strain>
    </source>
</reference>
<dbReference type="GO" id="GO:0005524">
    <property type="term" value="F:ATP binding"/>
    <property type="evidence" value="ECO:0007669"/>
    <property type="project" value="UniProtKB-KW"/>
</dbReference>